<dbReference type="OrthoDB" id="414967at2"/>
<evidence type="ECO:0008006" key="4">
    <source>
        <dbReference type="Google" id="ProtNLM"/>
    </source>
</evidence>
<dbReference type="EMBL" id="QEIN01000039">
    <property type="protein sequence ID" value="RCV60436.1"/>
    <property type="molecule type" value="Genomic_DNA"/>
</dbReference>
<reference evidence="2 3" key="1">
    <citation type="submission" date="2018-04" db="EMBL/GenBank/DDBJ databases">
        <title>Novel actinobacteria from marine sediment.</title>
        <authorList>
            <person name="Ng Z.Y."/>
            <person name="Tan G.Y.A."/>
        </authorList>
    </citation>
    <scope>NUCLEOTIDE SEQUENCE [LARGE SCALE GENOMIC DNA]</scope>
    <source>
        <strain evidence="2 3">TPS81</strain>
    </source>
</reference>
<dbReference type="RefSeq" id="WP_114400592.1">
    <property type="nucleotide sequence ID" value="NZ_QEIM01000251.1"/>
</dbReference>
<dbReference type="Gene3D" id="2.130.10.10">
    <property type="entry name" value="YVTN repeat-like/Quinoprotein amine dehydrogenase"/>
    <property type="match status" value="1"/>
</dbReference>
<proteinExistence type="predicted"/>
<feature type="compositionally biased region" description="Low complexity" evidence="1">
    <location>
        <begin position="155"/>
        <end position="171"/>
    </location>
</feature>
<dbReference type="Proteomes" id="UP000253318">
    <property type="component" value="Unassembled WGS sequence"/>
</dbReference>
<evidence type="ECO:0000256" key="1">
    <source>
        <dbReference type="SAM" id="MobiDB-lite"/>
    </source>
</evidence>
<protein>
    <recommendedName>
        <fullName evidence="4">Lipoprotein LpqB beta-propeller domain-containing protein</fullName>
    </recommendedName>
</protein>
<accession>A0A368T821</accession>
<organism evidence="2 3">
    <name type="scientific">Marinitenerispora sediminis</name>
    <dbReference type="NCBI Taxonomy" id="1931232"/>
    <lineage>
        <taxon>Bacteria</taxon>
        <taxon>Bacillati</taxon>
        <taxon>Actinomycetota</taxon>
        <taxon>Actinomycetes</taxon>
        <taxon>Streptosporangiales</taxon>
        <taxon>Nocardiopsidaceae</taxon>
        <taxon>Marinitenerispora</taxon>
    </lineage>
</organism>
<evidence type="ECO:0000313" key="3">
    <source>
        <dbReference type="Proteomes" id="UP000253318"/>
    </source>
</evidence>
<comment type="caution">
    <text evidence="2">The sequence shown here is derived from an EMBL/GenBank/DDBJ whole genome shotgun (WGS) entry which is preliminary data.</text>
</comment>
<sequence length="171" mass="17597">MEAVDVPVEQGSGRSRSWRHRLDFGRADGVEIRSDGGEPVAVPSLGEVAIEAAAFTADGSRLFAAGMAPDVHVIDPSSAAVIDTVPDVAGRVTGLAVSPDGGSLVTAGPPADVPWSDDEVRVHRLADLAWSPDGRWVAMNLEHAHGGGEVRTMSAGLPARPPAELRAPAAA</sequence>
<name>A0A368T821_9ACTN</name>
<dbReference type="AlphaFoldDB" id="A0A368T821"/>
<feature type="region of interest" description="Disordered" evidence="1">
    <location>
        <begin position="152"/>
        <end position="171"/>
    </location>
</feature>
<gene>
    <name evidence="2" type="ORF">DEF24_07075</name>
</gene>
<keyword evidence="3" id="KW-1185">Reference proteome</keyword>
<dbReference type="InterPro" id="IPR015943">
    <property type="entry name" value="WD40/YVTN_repeat-like_dom_sf"/>
</dbReference>
<dbReference type="SUPFAM" id="SSF82171">
    <property type="entry name" value="DPP6 N-terminal domain-like"/>
    <property type="match status" value="1"/>
</dbReference>
<evidence type="ECO:0000313" key="2">
    <source>
        <dbReference type="EMBL" id="RCV60436.1"/>
    </source>
</evidence>